<reference evidence="2 3" key="1">
    <citation type="submission" date="2019-11" db="EMBL/GenBank/DDBJ databases">
        <title>Characterisation of Fundicoccus ignavus gen. nov. sp. nov., a novel genus of the family Aerococcaceae from bulk tank milk.</title>
        <authorList>
            <person name="Siebert A."/>
            <person name="Huptas C."/>
            <person name="Wenning M."/>
            <person name="Scherer S."/>
            <person name="Doll E.V."/>
        </authorList>
    </citation>
    <scope>NUCLEOTIDE SEQUENCE [LARGE SCALE GENOMIC DNA]</scope>
    <source>
        <strain evidence="2 3">DSM 109652</strain>
    </source>
</reference>
<organism evidence="2 3">
    <name type="scientific">Fundicoccus ignavus</name>
    <dbReference type="NCBI Taxonomy" id="2664442"/>
    <lineage>
        <taxon>Bacteria</taxon>
        <taxon>Bacillati</taxon>
        <taxon>Bacillota</taxon>
        <taxon>Bacilli</taxon>
        <taxon>Lactobacillales</taxon>
        <taxon>Aerococcaceae</taxon>
        <taxon>Fundicoccus</taxon>
    </lineage>
</organism>
<sequence>MDYFGRKRLMKNKEPLRIKIIRRFYGITGDYDEYKEKEVNRIGNNAFMGLWWYFLIANFIACLFAFKYPVQTLWVYIGINTFVSVFVVCTYLIIASQKSKLNDVEVEKTDFQTAKKKVLRSGILAGVQFGLGMYFLGALINWFSENENIISYIQTPRNLITSIVQAIFFGGIMYVVGRFRIKKETN</sequence>
<accession>A0A844C687</accession>
<gene>
    <name evidence="2" type="ORF">GF867_13510</name>
</gene>
<dbReference type="Proteomes" id="UP000440066">
    <property type="component" value="Unassembled WGS sequence"/>
</dbReference>
<dbReference type="InterPro" id="IPR021697">
    <property type="entry name" value="DUF3278"/>
</dbReference>
<evidence type="ECO:0000256" key="1">
    <source>
        <dbReference type="SAM" id="Phobius"/>
    </source>
</evidence>
<feature type="transmembrane region" description="Helical" evidence="1">
    <location>
        <begin position="74"/>
        <end position="94"/>
    </location>
</feature>
<feature type="transmembrane region" description="Helical" evidence="1">
    <location>
        <begin position="159"/>
        <end position="177"/>
    </location>
</feature>
<comment type="caution">
    <text evidence="2">The sequence shown here is derived from an EMBL/GenBank/DDBJ whole genome shotgun (WGS) entry which is preliminary data.</text>
</comment>
<protein>
    <submittedName>
        <fullName evidence="2">DUF3278 domain-containing protein</fullName>
    </submittedName>
</protein>
<feature type="transmembrane region" description="Helical" evidence="1">
    <location>
        <begin position="50"/>
        <end position="68"/>
    </location>
</feature>
<dbReference type="EMBL" id="WJQT01000039">
    <property type="protein sequence ID" value="MRJ48562.1"/>
    <property type="molecule type" value="Genomic_DNA"/>
</dbReference>
<keyword evidence="1" id="KW-0472">Membrane</keyword>
<evidence type="ECO:0000313" key="2">
    <source>
        <dbReference type="EMBL" id="MRJ48562.1"/>
    </source>
</evidence>
<evidence type="ECO:0000313" key="3">
    <source>
        <dbReference type="Proteomes" id="UP000440066"/>
    </source>
</evidence>
<keyword evidence="1" id="KW-1133">Transmembrane helix</keyword>
<dbReference type="AlphaFoldDB" id="A0A844C687"/>
<proteinExistence type="predicted"/>
<feature type="transmembrane region" description="Helical" evidence="1">
    <location>
        <begin position="123"/>
        <end position="144"/>
    </location>
</feature>
<keyword evidence="1" id="KW-0812">Transmembrane</keyword>
<dbReference type="Pfam" id="PF11683">
    <property type="entry name" value="DUF3278"/>
    <property type="match status" value="1"/>
</dbReference>
<name>A0A844C687_9LACT</name>